<reference evidence="2 3" key="1">
    <citation type="submission" date="2024-09" db="EMBL/GenBank/DDBJ databases">
        <title>Paenibacillus zeirhizospherea sp. nov., isolated from surface of the maize (Zea mays) roots in a horticulture field, Hungary.</title>
        <authorList>
            <person name="Marton D."/>
            <person name="Farkas M."/>
            <person name="Bedics A."/>
            <person name="Toth E."/>
            <person name="Tancsics A."/>
            <person name="Boka K."/>
            <person name="Marati G."/>
            <person name="Kriszt B."/>
            <person name="Cserhati M."/>
        </authorList>
    </citation>
    <scope>NUCLEOTIDE SEQUENCE [LARGE SCALE GENOMIC DNA]</scope>
    <source>
        <strain evidence="2 3">JCM 18446</strain>
    </source>
</reference>
<organism evidence="2 3">
    <name type="scientific">Paenibacillus medicaginis</name>
    <dbReference type="NCBI Taxonomy" id="1470560"/>
    <lineage>
        <taxon>Bacteria</taxon>
        <taxon>Bacillati</taxon>
        <taxon>Bacillota</taxon>
        <taxon>Bacilli</taxon>
        <taxon>Bacillales</taxon>
        <taxon>Paenibacillaceae</taxon>
        <taxon>Paenibacillus</taxon>
    </lineage>
</organism>
<keyword evidence="3" id="KW-1185">Reference proteome</keyword>
<gene>
    <name evidence="2" type="ORF">ACE5LO_19700</name>
</gene>
<protein>
    <submittedName>
        <fullName evidence="2">Glycosyltransferase family protein</fullName>
    </submittedName>
</protein>
<evidence type="ECO:0000259" key="1">
    <source>
        <dbReference type="Pfam" id="PF13712"/>
    </source>
</evidence>
<dbReference type="Gene3D" id="3.90.550.10">
    <property type="entry name" value="Spore Coat Polysaccharide Biosynthesis Protein SpsA, Chain A"/>
    <property type="match status" value="1"/>
</dbReference>
<dbReference type="EMBL" id="JBHIRY010000022">
    <property type="protein sequence ID" value="MFB5762612.1"/>
    <property type="molecule type" value="Genomic_DNA"/>
</dbReference>
<dbReference type="InterPro" id="IPR029044">
    <property type="entry name" value="Nucleotide-diphossugar_trans"/>
</dbReference>
<sequence>MAEENYSVCFVTCVNDEEMYTLCLQHIQSLFVPPGVHVECVAVRGAANLASGYNQAMRNSHAKYKVYLHQDAYILNRNFLYDLLGLFKKYPQLGLAGLVGSGSLPTNAVWWESGELFGKVLEYRSTYNYLKFTDAGGPYQSAAAVDGLLIATQYDIPWREDIFDGWHFYDVSQSCEFKRKGYTVGILPQAEPWVLHACGVMYTDDVYYRYRDRFLLEYGQDPTAFGPN</sequence>
<name>A0ABV5C8I0_9BACL</name>
<dbReference type="RefSeq" id="WP_375521712.1">
    <property type="nucleotide sequence ID" value="NZ_JBHIRY010000022.1"/>
</dbReference>
<evidence type="ECO:0000313" key="3">
    <source>
        <dbReference type="Proteomes" id="UP001580430"/>
    </source>
</evidence>
<comment type="caution">
    <text evidence="2">The sequence shown here is derived from an EMBL/GenBank/DDBJ whole genome shotgun (WGS) entry which is preliminary data.</text>
</comment>
<dbReference type="SUPFAM" id="SSF53448">
    <property type="entry name" value="Nucleotide-diphospho-sugar transferases"/>
    <property type="match status" value="1"/>
</dbReference>
<feature type="domain" description="Streptomycin biosynthesis protein StrF" evidence="1">
    <location>
        <begin position="9"/>
        <end position="218"/>
    </location>
</feature>
<evidence type="ECO:0000313" key="2">
    <source>
        <dbReference type="EMBL" id="MFB5762612.1"/>
    </source>
</evidence>
<dbReference type="InterPro" id="IPR059123">
    <property type="entry name" value="StrF_dom"/>
</dbReference>
<accession>A0ABV5C8I0</accession>
<dbReference type="Pfam" id="PF13712">
    <property type="entry name" value="Glyco_tranf_2_5"/>
    <property type="match status" value="1"/>
</dbReference>
<dbReference type="Proteomes" id="UP001580430">
    <property type="component" value="Unassembled WGS sequence"/>
</dbReference>
<proteinExistence type="predicted"/>